<dbReference type="Pfam" id="PF01904">
    <property type="entry name" value="DUF72"/>
    <property type="match status" value="1"/>
</dbReference>
<dbReference type="Gene3D" id="3.20.20.410">
    <property type="entry name" value="Protein of unknown function UPF0759"/>
    <property type="match status" value="1"/>
</dbReference>
<dbReference type="Proteomes" id="UP000642910">
    <property type="component" value="Unassembled WGS sequence"/>
</dbReference>
<accession>A0ABS0F6A6</accession>
<dbReference type="SUPFAM" id="SSF117396">
    <property type="entry name" value="TM1631-like"/>
    <property type="match status" value="1"/>
</dbReference>
<dbReference type="PANTHER" id="PTHR30348:SF13">
    <property type="entry name" value="UPF0759 PROTEIN YUNF"/>
    <property type="match status" value="1"/>
</dbReference>
<sequence length="293" mass="34612">MIRVGTCAFHDHDDFYPRTWPREFRLAYYASYFDLVEIDSTFYRIVAARVWERWLQQVKPLFTFHVKVPGALTFHVRGLSPEERRAAGKEFLDSLRPVVERRQLGAILLQFPPWFDATRSHRLTVERLVDFLYPHRVAVEFRERSWYATEERTHRTLDWLQALGAVHVICDEPDAGRTTVPYVPRATSPDYAILRMHGRNRETWNQKGLTSSKERFCYRYTPDELRALIPDVRALDARVREVHILMNNNSNNDAVWNAFDWLDLLHLARRPRPLLERGDQIPLWSDEHDGGLS</sequence>
<organism evidence="1 2">
    <name type="scientific">Alicyclobacillus mali</name>
    <name type="common">ex Roth et al. 2021</name>
    <dbReference type="NCBI Taxonomy" id="1123961"/>
    <lineage>
        <taxon>Bacteria</taxon>
        <taxon>Bacillati</taxon>
        <taxon>Bacillota</taxon>
        <taxon>Bacilli</taxon>
        <taxon>Bacillales</taxon>
        <taxon>Alicyclobacillaceae</taxon>
        <taxon>Alicyclobacillus</taxon>
    </lineage>
</organism>
<gene>
    <name evidence="1" type="ORF">IW967_13145</name>
</gene>
<proteinExistence type="predicted"/>
<comment type="caution">
    <text evidence="1">The sequence shown here is derived from an EMBL/GenBank/DDBJ whole genome shotgun (WGS) entry which is preliminary data.</text>
</comment>
<name>A0ABS0F6A6_9BACL</name>
<dbReference type="PANTHER" id="PTHR30348">
    <property type="entry name" value="UNCHARACTERIZED PROTEIN YECE"/>
    <property type="match status" value="1"/>
</dbReference>
<protein>
    <submittedName>
        <fullName evidence="1">DUF72 domain-containing protein</fullName>
    </submittedName>
</protein>
<dbReference type="InterPro" id="IPR002763">
    <property type="entry name" value="DUF72"/>
</dbReference>
<reference evidence="1 2" key="1">
    <citation type="submission" date="2020-11" db="EMBL/GenBank/DDBJ databases">
        <title>Genomic insight of Alicyclobacillus mali FL 18 reveals a new arsenic-resistant strain, with potential in environmental biotechnology.</title>
        <authorList>
            <person name="Fiorentino G."/>
            <person name="Gallo G."/>
            <person name="Aulitto M."/>
        </authorList>
    </citation>
    <scope>NUCLEOTIDE SEQUENCE [LARGE SCALE GENOMIC DNA]</scope>
    <source>
        <strain evidence="1 2">FL 18</strain>
    </source>
</reference>
<dbReference type="RefSeq" id="WP_195868122.1">
    <property type="nucleotide sequence ID" value="NZ_JADPKZ010000047.1"/>
</dbReference>
<dbReference type="InterPro" id="IPR036520">
    <property type="entry name" value="UPF0759_sf"/>
</dbReference>
<evidence type="ECO:0000313" key="1">
    <source>
        <dbReference type="EMBL" id="MBF8378797.1"/>
    </source>
</evidence>
<keyword evidence="2" id="KW-1185">Reference proteome</keyword>
<dbReference type="EMBL" id="JADPKZ010000047">
    <property type="protein sequence ID" value="MBF8378797.1"/>
    <property type="molecule type" value="Genomic_DNA"/>
</dbReference>
<evidence type="ECO:0000313" key="2">
    <source>
        <dbReference type="Proteomes" id="UP000642910"/>
    </source>
</evidence>